<gene>
    <name evidence="1" type="ORF">H5411_04900</name>
</gene>
<proteinExistence type="predicted"/>
<dbReference type="AlphaFoldDB" id="A0A8E1VUE5"/>
<evidence type="ECO:0000313" key="1">
    <source>
        <dbReference type="EMBL" id="MBB2498474.1"/>
    </source>
</evidence>
<reference evidence="1 2" key="1">
    <citation type="submission" date="2020-08" db="EMBL/GenBank/DDBJ databases">
        <title>Amycolatopsis echigonensis JCM 21831.</title>
        <authorList>
            <person name="Tedsree N."/>
            <person name="Kuncharoen N."/>
            <person name="Likhitwitayawuid K."/>
            <person name="Tanasupawat S."/>
        </authorList>
    </citation>
    <scope>NUCLEOTIDE SEQUENCE [LARGE SCALE GENOMIC DNA]</scope>
    <source>
        <strain evidence="1 2">JCM 21831</strain>
    </source>
</reference>
<organism evidence="1 2">
    <name type="scientific">Amycolatopsis echigonensis</name>
    <dbReference type="NCBI Taxonomy" id="2576905"/>
    <lineage>
        <taxon>Bacteria</taxon>
        <taxon>Bacillati</taxon>
        <taxon>Actinomycetota</taxon>
        <taxon>Actinomycetes</taxon>
        <taxon>Pseudonocardiales</taxon>
        <taxon>Pseudonocardiaceae</taxon>
        <taxon>Amycolatopsis</taxon>
    </lineage>
</organism>
<evidence type="ECO:0000313" key="2">
    <source>
        <dbReference type="Proteomes" id="UP000550260"/>
    </source>
</evidence>
<accession>A0A8E1VUE5</accession>
<comment type="caution">
    <text evidence="1">The sequence shown here is derived from an EMBL/GenBank/DDBJ whole genome shotgun (WGS) entry which is preliminary data.</text>
</comment>
<name>A0A8E1VUE5_9PSEU</name>
<dbReference type="InterPro" id="IPR011009">
    <property type="entry name" value="Kinase-like_dom_sf"/>
</dbReference>
<protein>
    <submittedName>
        <fullName evidence="1">Uncharacterized protein</fullName>
    </submittedName>
</protein>
<dbReference type="Proteomes" id="UP000550260">
    <property type="component" value="Unassembled WGS sequence"/>
</dbReference>
<dbReference type="EMBL" id="JACJHR010000004">
    <property type="protein sequence ID" value="MBB2498474.1"/>
    <property type="molecule type" value="Genomic_DNA"/>
</dbReference>
<dbReference type="RefSeq" id="WP_134662643.1">
    <property type="nucleotide sequence ID" value="NZ_JACJHR010000004.1"/>
</dbReference>
<dbReference type="SUPFAM" id="SSF56112">
    <property type="entry name" value="Protein kinase-like (PK-like)"/>
    <property type="match status" value="1"/>
</dbReference>
<sequence>MGTNSKASHAVYAIAPTAGGVVPAEAVDAPAEEYPQHLIGVIAHEETAETDAEEALEKLAVLAAGGDPEGPPEFDFASTADHYDAVTAAAEDVIAAAGALDPEQANALQQKTHELCRQFLAGLEHEDLLDLAGKNGFQYPELASLDETAPSPLTFWLDPAAADDEQKKTIQAIALNRHALLIAGGSVGGKTVGEWYPAAPETLADNTFAAHLAEVAQHQQQGGAALASSIAALIDEENKFVAAHASPELIEAHRSQVDAALTAVTWDQLAPAIAQAQASGSLDDTATQVLGPHQMLKLLRTSTPSAEHTDLIAIATARTDQLKSASALAEELKGLAAGQPPALGASGGEQAALELLAKTRDLNQLVSEMGAWNSLAPAPDYQSTLKPCHAALAGWLKEQKLTELREFLTHNGILDNAAKMSRSKLLLAVQQHIGTDKTMAGALATTIKGQNKPTAPSPTAKPTSFVYMAANPKSAFGHQHAQMVAALRAAQSAQTATPQPVDAAAVENWDFGSGKPAALGGTHPKTVHTGPDGRTWLAKREGTPRDGAVTHAEAAASRMLARAGLPCVPVYASKIDGIPVSLQPMLTGAKEMSTQPGSWTQADVDSLVRLHVANWALGNHDGHSGNVLRTNDGGLVPIDLGQAFKNFGRDKLSLDYRPYTNPLHHMAYDAHLKGGLAKGVRVDPSAAHPVIRSIESIPDVEWRAMMHEAAHRGASQAMKWSQPMRARAAKKHGVPESAVTKDQIAEALLDTAVERKNNLRKDFVQFFTKELQLSSASALQYLGKS</sequence>